<dbReference type="OrthoDB" id="9774495at2"/>
<organism evidence="7 8">
    <name type="scientific">Pyruvatibacter mobilis</name>
    <dbReference type="NCBI Taxonomy" id="1712261"/>
    <lineage>
        <taxon>Bacteria</taxon>
        <taxon>Pseudomonadati</taxon>
        <taxon>Pseudomonadota</taxon>
        <taxon>Alphaproteobacteria</taxon>
        <taxon>Hyphomicrobiales</taxon>
        <taxon>Parvibaculaceae</taxon>
        <taxon>Pyruvatibacter</taxon>
    </lineage>
</organism>
<feature type="domain" description="Aromatic amino acid beta-eliminating lyase/threonine aldolase" evidence="6">
    <location>
        <begin position="3"/>
        <end position="291"/>
    </location>
</feature>
<accession>A0A845Q8H6</accession>
<evidence type="ECO:0000256" key="5">
    <source>
        <dbReference type="PIRNR" id="PIRNR038940"/>
    </source>
</evidence>
<name>A0A845Q8H6_9HYPH</name>
<dbReference type="PANTHER" id="PTHR48097">
    <property type="entry name" value="L-THREONINE ALDOLASE-RELATED"/>
    <property type="match status" value="1"/>
</dbReference>
<dbReference type="AlphaFoldDB" id="A0A845Q8H6"/>
<dbReference type="InterPro" id="IPR001597">
    <property type="entry name" value="ArAA_b-elim_lyase/Thr_aldolase"/>
</dbReference>
<dbReference type="Pfam" id="PF01212">
    <property type="entry name" value="Beta_elim_lyase"/>
    <property type="match status" value="1"/>
</dbReference>
<dbReference type="Gene3D" id="3.90.1150.10">
    <property type="entry name" value="Aspartate Aminotransferase, domain 1"/>
    <property type="match status" value="1"/>
</dbReference>
<dbReference type="SUPFAM" id="SSF53383">
    <property type="entry name" value="PLP-dependent transferases"/>
    <property type="match status" value="1"/>
</dbReference>
<evidence type="ECO:0000256" key="2">
    <source>
        <dbReference type="ARBA" id="ARBA00006966"/>
    </source>
</evidence>
<dbReference type="Proteomes" id="UP000470384">
    <property type="component" value="Unassembled WGS sequence"/>
</dbReference>
<keyword evidence="4 5" id="KW-0663">Pyridoxal phosphate</keyword>
<evidence type="ECO:0000259" key="6">
    <source>
        <dbReference type="Pfam" id="PF01212"/>
    </source>
</evidence>
<dbReference type="PIRSF" id="PIRSF038940">
    <property type="entry name" value="Low_specificity_LTA"/>
    <property type="match status" value="1"/>
</dbReference>
<dbReference type="InterPro" id="IPR015422">
    <property type="entry name" value="PyrdxlP-dep_Trfase_small"/>
</dbReference>
<comment type="catalytic activity">
    <reaction evidence="5">
        <text>L-allo-threonine = acetaldehyde + glycine</text>
        <dbReference type="Rhea" id="RHEA:26209"/>
        <dbReference type="ChEBI" id="CHEBI:15343"/>
        <dbReference type="ChEBI" id="CHEBI:57305"/>
        <dbReference type="ChEBI" id="CHEBI:58585"/>
        <dbReference type="EC" id="4.1.2.48"/>
    </reaction>
</comment>
<comment type="caution">
    <text evidence="7">The sequence shown here is derived from an EMBL/GenBank/DDBJ whole genome shotgun (WGS) entry which is preliminary data.</text>
</comment>
<sequence length="347" mass="36920">MHFSSDNASGVAPEIMEALARANDGPAWAYGRDEITRRLNGLFSDLFEHEVTAFPVSTGTAANALILAALTPPWGAVFCERNAHINVDENGAPEFYSGGAKLVPVDGEHGRIGRQALEMAIDAMPGGDVHHVVPHVLSLTQATEAGTVYGVDDVTALSGLAHETGLKVHMDGARFANAVAHLGCSPADITWKAGIDALSFGATKNGAMAAEAAIFFDPALAAGFEERRMRGGHLLSKMRFLSAQLEAYVADDLWLRLARHANRMATLLADAVTETPGADLLHPVDGDEVFVRFGDVTVIRRLADSGVAFVPWAPREGIIRLVASFQTTEDEVRQFRAALQQAASVAG</sequence>
<reference evidence="7 8" key="1">
    <citation type="journal article" date="2016" name="Int. J. Syst. Evol. Microbiol.">
        <title>Pyruvatibacter mobilis gen. nov., sp. nov., a marine bacterium from the culture broth of Picochlorum sp. 122.</title>
        <authorList>
            <person name="Wang G."/>
            <person name="Tang M."/>
            <person name="Wu H."/>
            <person name="Dai S."/>
            <person name="Li T."/>
            <person name="Chen C."/>
            <person name="He H."/>
            <person name="Fan J."/>
            <person name="Xiang W."/>
            <person name="Li X."/>
        </authorList>
    </citation>
    <scope>NUCLEOTIDE SEQUENCE [LARGE SCALE GENOMIC DNA]</scope>
    <source>
        <strain evidence="7 8">GYP-11</strain>
    </source>
</reference>
<dbReference type="EMBL" id="WXYQ01000001">
    <property type="protein sequence ID" value="NBG94679.1"/>
    <property type="molecule type" value="Genomic_DNA"/>
</dbReference>
<comment type="cofactor">
    <cofactor evidence="1 5">
        <name>pyridoxal 5'-phosphate</name>
        <dbReference type="ChEBI" id="CHEBI:597326"/>
    </cofactor>
</comment>
<evidence type="ECO:0000256" key="1">
    <source>
        <dbReference type="ARBA" id="ARBA00001933"/>
    </source>
</evidence>
<keyword evidence="8" id="KW-1185">Reference proteome</keyword>
<evidence type="ECO:0000313" key="7">
    <source>
        <dbReference type="EMBL" id="NBG94679.1"/>
    </source>
</evidence>
<dbReference type="InterPro" id="IPR015424">
    <property type="entry name" value="PyrdxlP-dep_Trfase"/>
</dbReference>
<evidence type="ECO:0000313" key="8">
    <source>
        <dbReference type="Proteomes" id="UP000470384"/>
    </source>
</evidence>
<dbReference type="GeneID" id="300653667"/>
<comment type="similarity">
    <text evidence="2 5">Belongs to the threonine aldolase family.</text>
</comment>
<protein>
    <recommendedName>
        <fullName evidence="5">L-threonine aldolase</fullName>
        <ecNumber evidence="5">4.1.2.48</ecNumber>
    </recommendedName>
</protein>
<comment type="function">
    <text evidence="5">Catalyzes the cleavage of L-allo-threonine and L-threonine to glycine and acetaldehyde.</text>
</comment>
<dbReference type="EC" id="4.1.2.48" evidence="5"/>
<proteinExistence type="inferred from homology"/>
<dbReference type="Gene3D" id="3.40.640.10">
    <property type="entry name" value="Type I PLP-dependent aspartate aminotransferase-like (Major domain)"/>
    <property type="match status" value="1"/>
</dbReference>
<keyword evidence="5" id="KW-0456">Lyase</keyword>
<dbReference type="InterPro" id="IPR026273">
    <property type="entry name" value="Low_specificity_L-TA_bact"/>
</dbReference>
<comment type="catalytic activity">
    <reaction evidence="5">
        <text>L-threonine = acetaldehyde + glycine</text>
        <dbReference type="Rhea" id="RHEA:19625"/>
        <dbReference type="ChEBI" id="CHEBI:15343"/>
        <dbReference type="ChEBI" id="CHEBI:57305"/>
        <dbReference type="ChEBI" id="CHEBI:57926"/>
        <dbReference type="EC" id="4.1.2.48"/>
    </reaction>
</comment>
<dbReference type="GO" id="GO:0004793">
    <property type="term" value="F:threonine aldolase activity"/>
    <property type="evidence" value="ECO:0007669"/>
    <property type="project" value="UniProtKB-UniRule"/>
</dbReference>
<evidence type="ECO:0000256" key="3">
    <source>
        <dbReference type="ARBA" id="ARBA00011881"/>
    </source>
</evidence>
<dbReference type="GO" id="GO:0006567">
    <property type="term" value="P:L-threonine catabolic process"/>
    <property type="evidence" value="ECO:0007669"/>
    <property type="project" value="UniProtKB-UniRule"/>
</dbReference>
<dbReference type="InterPro" id="IPR015421">
    <property type="entry name" value="PyrdxlP-dep_Trfase_major"/>
</dbReference>
<gene>
    <name evidence="7" type="ORF">GTQ45_02920</name>
</gene>
<comment type="subunit">
    <text evidence="3">Homotetramer.</text>
</comment>
<dbReference type="RefSeq" id="WP_160586735.1">
    <property type="nucleotide sequence ID" value="NZ_BMHN01000001.1"/>
</dbReference>
<evidence type="ECO:0000256" key="4">
    <source>
        <dbReference type="ARBA" id="ARBA00022898"/>
    </source>
</evidence>
<dbReference type="PANTHER" id="PTHR48097:SF5">
    <property type="entry name" value="LOW SPECIFICITY L-THREONINE ALDOLASE"/>
    <property type="match status" value="1"/>
</dbReference>